<dbReference type="GO" id="GO:0008835">
    <property type="term" value="F:diaminohydroxyphosphoribosylaminopyrimidine deaminase activity"/>
    <property type="evidence" value="ECO:0007669"/>
    <property type="project" value="UniProtKB-EC"/>
</dbReference>
<comment type="pathway">
    <text evidence="1">Cofactor biosynthesis; riboflavin biosynthesis; 5-amino-6-(D-ribitylamino)uracil from GTP: step 2/4.</text>
</comment>
<dbReference type="NCBIfam" id="TIGR00326">
    <property type="entry name" value="eubact_ribD"/>
    <property type="match status" value="1"/>
</dbReference>
<dbReference type="InterPro" id="IPR004794">
    <property type="entry name" value="Eubact_RibD"/>
</dbReference>
<dbReference type="PROSITE" id="PS00903">
    <property type="entry name" value="CYT_DCMP_DEAMINASES_1"/>
    <property type="match status" value="1"/>
</dbReference>
<dbReference type="GO" id="GO:0008703">
    <property type="term" value="F:5-amino-6-(5-phosphoribosylamino)uracil reductase activity"/>
    <property type="evidence" value="ECO:0007669"/>
    <property type="project" value="UniProtKB-EC"/>
</dbReference>
<dbReference type="PROSITE" id="PS51747">
    <property type="entry name" value="CYT_DCMP_DEAMINASES_2"/>
    <property type="match status" value="1"/>
</dbReference>
<dbReference type="Proteomes" id="UP000674084">
    <property type="component" value="Unassembled WGS sequence"/>
</dbReference>
<keyword evidence="4" id="KW-0862">Zinc</keyword>
<sequence length="294" mass="31056">MALTELAAMRHALTLAALRIGGTSPNPPVGCVILNPHGELLGAGYHQRKGEPHAEVNALRAAHGHTHDATAVVTLEPCCHTGATPACHQALLDAGIARVVVALEDPTSRGQGGIALLRQAGVDVETGVAETEARSVLGPWLHSIDHQRPYLIAATTDSGDDQARRWLRSRLAAEVDLVVDEDGKVTEAIPGSHDPVRLGVPSQPLTGDLSEVISALSKTGARRVLLLTDSVRAPLATDGRIDRLVFLTHEPETPSLPPHAAVLPPSPSEWALEAFHPCPGGVIADYRRNQCVES</sequence>
<organism evidence="6 7">
    <name type="scientific">Saccharopolyspora endophytica</name>
    <dbReference type="NCBI Taxonomy" id="543886"/>
    <lineage>
        <taxon>Bacteria</taxon>
        <taxon>Bacillati</taxon>
        <taxon>Actinomycetota</taxon>
        <taxon>Actinomycetes</taxon>
        <taxon>Pseudonocardiales</taxon>
        <taxon>Pseudonocardiaceae</taxon>
        <taxon>Saccharopolyspora</taxon>
    </lineage>
</organism>
<dbReference type="Gene3D" id="3.40.140.10">
    <property type="entry name" value="Cytidine Deaminase, domain 2"/>
    <property type="match status" value="1"/>
</dbReference>
<dbReference type="InterPro" id="IPR002125">
    <property type="entry name" value="CMP_dCMP_dom"/>
</dbReference>
<dbReference type="InterPro" id="IPR016192">
    <property type="entry name" value="APOBEC/CMP_deaminase_Zn-bd"/>
</dbReference>
<comment type="caution">
    <text evidence="6">The sequence shown here is derived from an EMBL/GenBank/DDBJ whole genome shotgun (WGS) entry which is preliminary data.</text>
</comment>
<protein>
    <recommendedName>
        <fullName evidence="2">diaminohydroxyphosphoribosylaminopyrimidine deaminase</fullName>
        <ecNumber evidence="2">3.5.4.26</ecNumber>
    </recommendedName>
</protein>
<evidence type="ECO:0000256" key="1">
    <source>
        <dbReference type="ARBA" id="ARBA00004882"/>
    </source>
</evidence>
<dbReference type="RefSeq" id="WP_210968571.1">
    <property type="nucleotide sequence ID" value="NZ_JAGPXE010000001.1"/>
</dbReference>
<dbReference type="EC" id="3.5.4.26" evidence="2"/>
<evidence type="ECO:0000256" key="3">
    <source>
        <dbReference type="ARBA" id="ARBA00022723"/>
    </source>
</evidence>
<feature type="domain" description="CMP/dCMP-type deaminase" evidence="5">
    <location>
        <begin position="3"/>
        <end position="124"/>
    </location>
</feature>
<dbReference type="PANTHER" id="PTHR11079">
    <property type="entry name" value="CYTOSINE DEAMINASE FAMILY MEMBER"/>
    <property type="match status" value="1"/>
</dbReference>
<evidence type="ECO:0000313" key="7">
    <source>
        <dbReference type="Proteomes" id="UP000674084"/>
    </source>
</evidence>
<dbReference type="Pfam" id="PF00383">
    <property type="entry name" value="dCMP_cyt_deam_1"/>
    <property type="match status" value="1"/>
</dbReference>
<reference evidence="6 7" key="1">
    <citation type="submission" date="2021-04" db="EMBL/GenBank/DDBJ databases">
        <title>Whole-genome sequencing of Saccharopolyspora endophytica KCTC 19397.</title>
        <authorList>
            <person name="Ay H."/>
            <person name="Saygin H."/>
            <person name="Sahin N."/>
        </authorList>
    </citation>
    <scope>NUCLEOTIDE SEQUENCE [LARGE SCALE GENOMIC DNA]</scope>
    <source>
        <strain evidence="6 7">KCTC 19397</strain>
    </source>
</reference>
<dbReference type="EMBL" id="JAGPXE010000001">
    <property type="protein sequence ID" value="MBQ0923108.1"/>
    <property type="molecule type" value="Genomic_DNA"/>
</dbReference>
<dbReference type="PANTHER" id="PTHR11079:SF162">
    <property type="entry name" value="RIBOFLAVIN BIOSYNTHESIS PROTEIN PYRD, CHLOROPLASTIC"/>
    <property type="match status" value="1"/>
</dbReference>
<evidence type="ECO:0000256" key="4">
    <source>
        <dbReference type="ARBA" id="ARBA00022833"/>
    </source>
</evidence>
<proteinExistence type="predicted"/>
<dbReference type="InterPro" id="IPR016193">
    <property type="entry name" value="Cytidine_deaminase-like"/>
</dbReference>
<keyword evidence="6" id="KW-0560">Oxidoreductase</keyword>
<dbReference type="CDD" id="cd01284">
    <property type="entry name" value="Riboflavin_deaminase-reductase"/>
    <property type="match status" value="1"/>
</dbReference>
<keyword evidence="6" id="KW-0378">Hydrolase</keyword>
<name>A0ABS5D9Z4_9PSEU</name>
<evidence type="ECO:0000256" key="2">
    <source>
        <dbReference type="ARBA" id="ARBA00012766"/>
    </source>
</evidence>
<keyword evidence="3" id="KW-0479">Metal-binding</keyword>
<gene>
    <name evidence="6" type="primary">ribD</name>
    <name evidence="6" type="ORF">KBO27_04080</name>
</gene>
<evidence type="ECO:0000259" key="5">
    <source>
        <dbReference type="PROSITE" id="PS51747"/>
    </source>
</evidence>
<accession>A0ABS5D9Z4</accession>
<dbReference type="SUPFAM" id="SSF53927">
    <property type="entry name" value="Cytidine deaminase-like"/>
    <property type="match status" value="1"/>
</dbReference>
<keyword evidence="7" id="KW-1185">Reference proteome</keyword>
<evidence type="ECO:0000313" key="6">
    <source>
        <dbReference type="EMBL" id="MBQ0923108.1"/>
    </source>
</evidence>